<feature type="signal peptide" evidence="1">
    <location>
        <begin position="1"/>
        <end position="24"/>
    </location>
</feature>
<evidence type="ECO:0000259" key="2">
    <source>
        <dbReference type="Pfam" id="PF01979"/>
    </source>
</evidence>
<dbReference type="Proteomes" id="UP001169063">
    <property type="component" value="Unassembled WGS sequence"/>
</dbReference>
<name>A0ABT8SMM0_9CAUL</name>
<dbReference type="PANTHER" id="PTHR43135">
    <property type="entry name" value="ALPHA-D-RIBOSE 1-METHYLPHOSPHONATE 5-TRIPHOSPHATE DIPHOSPHATASE"/>
    <property type="match status" value="1"/>
</dbReference>
<comment type="caution">
    <text evidence="3">The sequence shown here is derived from an EMBL/GenBank/DDBJ whole genome shotgun (WGS) entry which is preliminary data.</text>
</comment>
<gene>
    <name evidence="3" type="ORF">Q0812_05495</name>
</gene>
<evidence type="ECO:0000256" key="1">
    <source>
        <dbReference type="SAM" id="SignalP"/>
    </source>
</evidence>
<dbReference type="Gene3D" id="3.20.20.140">
    <property type="entry name" value="Metal-dependent hydrolases"/>
    <property type="match status" value="1"/>
</dbReference>
<dbReference type="EMBL" id="JAUKTR010000002">
    <property type="protein sequence ID" value="MDO1558878.1"/>
    <property type="molecule type" value="Genomic_DNA"/>
</dbReference>
<sequence>MFAKLKTLAAAAALSLVCASAAHAQDVAVTNARIITMGPQGTVERGTIVIRGGRVTAVGADVRAPDGVQVIDAQGGTVTPGIVAVDSALGGLELSSEVSTNDVLQSSNTLSAAFDVSWGLDPDSVAIPVARLGGITRAIVMPQHAGAAALAHEHDTAGAGAGGFHTPGMFAGQAAAIHLGEGMDIIVQPRVAMVAPFGAAGANIAGGARGAQFVLFKAIMDEVRLYQRNRAAYDRGGVRQLMLSTADLEALIPVAEGRMPLVVEVNRASDILAVLRLAREENLRIILNGAQEGWRVADEIAAARVPVILNPLADLPGSFETRGATLENAARLHAAGVTLAFRDSEGGNYRVRETRIHAGNAVANGLPYQAALEAITVNPARMFGLDSRFGSLQQGRDGDLVIWNGDPLEPLTWATQVVIRGVPQPMDARNLQLARRYAQGGVYPPAYRN</sequence>
<dbReference type="Pfam" id="PF01979">
    <property type="entry name" value="Amidohydro_1"/>
    <property type="match status" value="1"/>
</dbReference>
<accession>A0ABT8SMM0</accession>
<dbReference type="RefSeq" id="WP_302109311.1">
    <property type="nucleotide sequence ID" value="NZ_JAUKTR010000002.1"/>
</dbReference>
<dbReference type="PANTHER" id="PTHR43135:SF3">
    <property type="entry name" value="ALPHA-D-RIBOSE 1-METHYLPHOSPHONATE 5-TRIPHOSPHATE DIPHOSPHATASE"/>
    <property type="match status" value="1"/>
</dbReference>
<dbReference type="Gene3D" id="2.30.40.10">
    <property type="entry name" value="Urease, subunit C, domain 1"/>
    <property type="match status" value="1"/>
</dbReference>
<proteinExistence type="predicted"/>
<dbReference type="InterPro" id="IPR011059">
    <property type="entry name" value="Metal-dep_hydrolase_composite"/>
</dbReference>
<feature type="domain" description="Amidohydrolase-related" evidence="2">
    <location>
        <begin position="316"/>
        <end position="412"/>
    </location>
</feature>
<keyword evidence="4" id="KW-1185">Reference proteome</keyword>
<dbReference type="SUPFAM" id="SSF51338">
    <property type="entry name" value="Composite domain of metallo-dependent hydrolases"/>
    <property type="match status" value="1"/>
</dbReference>
<dbReference type="SUPFAM" id="SSF51556">
    <property type="entry name" value="Metallo-dependent hydrolases"/>
    <property type="match status" value="1"/>
</dbReference>
<dbReference type="InterPro" id="IPR032466">
    <property type="entry name" value="Metal_Hydrolase"/>
</dbReference>
<dbReference type="InterPro" id="IPR051781">
    <property type="entry name" value="Metallo-dep_Hydrolase"/>
</dbReference>
<evidence type="ECO:0000313" key="3">
    <source>
        <dbReference type="EMBL" id="MDO1558878.1"/>
    </source>
</evidence>
<keyword evidence="1" id="KW-0732">Signal</keyword>
<dbReference type="InterPro" id="IPR006680">
    <property type="entry name" value="Amidohydro-rel"/>
</dbReference>
<evidence type="ECO:0000313" key="4">
    <source>
        <dbReference type="Proteomes" id="UP001169063"/>
    </source>
</evidence>
<protein>
    <submittedName>
        <fullName evidence="3">Amidohydrolase family protein</fullName>
    </submittedName>
</protein>
<feature type="chain" id="PRO_5046116388" evidence="1">
    <location>
        <begin position="25"/>
        <end position="449"/>
    </location>
</feature>
<organism evidence="3 4">
    <name type="scientific">Peiella sedimenti</name>
    <dbReference type="NCBI Taxonomy" id="3061083"/>
    <lineage>
        <taxon>Bacteria</taxon>
        <taxon>Pseudomonadati</taxon>
        <taxon>Pseudomonadota</taxon>
        <taxon>Alphaproteobacteria</taxon>
        <taxon>Caulobacterales</taxon>
        <taxon>Caulobacteraceae</taxon>
        <taxon>Peiella</taxon>
    </lineage>
</organism>
<reference evidence="3" key="1">
    <citation type="submission" date="2023-07" db="EMBL/GenBank/DDBJ databases">
        <title>Brevundimonas soil sp. nov., isolated from the soil of chemical plant.</title>
        <authorList>
            <person name="Wu N."/>
        </authorList>
    </citation>
    <scope>NUCLEOTIDE SEQUENCE</scope>
    <source>
        <strain evidence="3">XZ-24</strain>
    </source>
</reference>